<feature type="transmembrane region" description="Helical" evidence="7">
    <location>
        <begin position="435"/>
        <end position="456"/>
    </location>
</feature>
<dbReference type="InterPro" id="IPR001248">
    <property type="entry name" value="Pur-cyt_permease"/>
</dbReference>
<evidence type="ECO:0000256" key="3">
    <source>
        <dbReference type="ARBA" id="ARBA00022692"/>
    </source>
</evidence>
<evidence type="ECO:0000256" key="5">
    <source>
        <dbReference type="ARBA" id="ARBA00023136"/>
    </source>
</evidence>
<sequence>MRNLFEVFALKEDKTHVKVTSLQNPDLVPLPPHRRTWDLWGFAAYWLMHNMALSSFTSAATILSYGLSVPYAMAVVLIGNAMTAVHTILNGQPGGDHHISFTSYTRILFGSKGFYLGIFIRASLSVVWYASQAWLGGLMLNTLLSALSHHYLTLENTFPDSVPFTSKELIGFCLFQLGIIPFIIKMPHQVKGYMAISAAFGYMAIIGICVASVVDNGGNGPLMSAHSNTVHGSAFSWTFVKSLSQWYGSSCSGTLNKPDFTRFSKHKYSQVPGTIIGKMLLATFVPFMGIVSASASKGRWGTTIWKPNQLMDTWMEHNYSPGVRAGCFFAALALTNIQLVFNSVGNCWAFSMDFAGVMPRYMNIRRGTALACVLIWVIQPWTMYNTSTNFGTVMTGFSVFISPLIGVIICDYWIIRRRRLKLSDLYTDSPDGIYYFYKGYNVQGLVTFFVALAPGLPGLISSANPSIKLNNEGIMHYYYGNTLFGWFIGFFLYWALCTIWKPKGLGEMDEGDYYGTYWPEECEYWGVLKQDQIDKKTLSKYVSVDELETETSATNSETEEIDGASVEKQPVISVKESKV</sequence>
<dbReference type="VEuPathDB" id="FungiDB:BON22_2483"/>
<feature type="transmembrane region" description="Helical" evidence="7">
    <location>
        <begin position="390"/>
        <end position="414"/>
    </location>
</feature>
<dbReference type="Pfam" id="PF02133">
    <property type="entry name" value="Transp_cyt_pur"/>
    <property type="match status" value="1"/>
</dbReference>
<gene>
    <name evidence="8" type="ORF">CYFA0S_04e05182g</name>
</gene>
<comment type="subcellular location">
    <subcellularLocation>
        <location evidence="1">Membrane</location>
        <topology evidence="1">Multi-pass membrane protein</topology>
    </subcellularLocation>
</comment>
<dbReference type="GO" id="GO:0015205">
    <property type="term" value="F:nucleobase transmembrane transporter activity"/>
    <property type="evidence" value="ECO:0007669"/>
    <property type="project" value="TreeGrafter"/>
</dbReference>
<comment type="similarity">
    <text evidence="2">Belongs to the purine-cytosine permease (2.A.39) family.</text>
</comment>
<reference evidence="8" key="1">
    <citation type="journal article" date="2014" name="Genome Announc.">
        <title>Genome sequence of the yeast Cyberlindnera fabianii (Hansenula fabianii).</title>
        <authorList>
            <person name="Freel K.C."/>
            <person name="Sarilar V."/>
            <person name="Neuveglise C."/>
            <person name="Devillers H."/>
            <person name="Friedrich A."/>
            <person name="Schacherer J."/>
        </authorList>
    </citation>
    <scope>NUCLEOTIDE SEQUENCE</scope>
    <source>
        <strain evidence="8">YJS4271</strain>
    </source>
</reference>
<evidence type="ECO:0000256" key="4">
    <source>
        <dbReference type="ARBA" id="ARBA00022989"/>
    </source>
</evidence>
<keyword evidence="5 7" id="KW-0472">Membrane</keyword>
<evidence type="ECO:0000256" key="1">
    <source>
        <dbReference type="ARBA" id="ARBA00004141"/>
    </source>
</evidence>
<organism evidence="8">
    <name type="scientific">Cyberlindnera fabianii</name>
    <name type="common">Yeast</name>
    <name type="synonym">Hansenula fabianii</name>
    <dbReference type="NCBI Taxonomy" id="36022"/>
    <lineage>
        <taxon>Eukaryota</taxon>
        <taxon>Fungi</taxon>
        <taxon>Dikarya</taxon>
        <taxon>Ascomycota</taxon>
        <taxon>Saccharomycotina</taxon>
        <taxon>Saccharomycetes</taxon>
        <taxon>Phaffomycetales</taxon>
        <taxon>Phaffomycetaceae</taxon>
        <taxon>Cyberlindnera</taxon>
    </lineage>
</organism>
<evidence type="ECO:0000256" key="2">
    <source>
        <dbReference type="ARBA" id="ARBA00008974"/>
    </source>
</evidence>
<feature type="transmembrane region" description="Helical" evidence="7">
    <location>
        <begin position="113"/>
        <end position="131"/>
    </location>
</feature>
<name>A0A061ARI6_CYBFA</name>
<dbReference type="Gene3D" id="1.10.4160.10">
    <property type="entry name" value="Hydantoin permease"/>
    <property type="match status" value="1"/>
</dbReference>
<proteinExistence type="inferred from homology"/>
<accession>A0A061ARI6</accession>
<dbReference type="EMBL" id="LK052889">
    <property type="protein sequence ID" value="CDR40174.1"/>
    <property type="molecule type" value="Genomic_DNA"/>
</dbReference>
<feature type="transmembrane region" description="Helical" evidence="7">
    <location>
        <begin position="367"/>
        <end position="384"/>
    </location>
</feature>
<evidence type="ECO:0000256" key="7">
    <source>
        <dbReference type="SAM" id="Phobius"/>
    </source>
</evidence>
<feature type="transmembrane region" description="Helical" evidence="7">
    <location>
        <begin position="275"/>
        <end position="296"/>
    </location>
</feature>
<keyword evidence="3 7" id="KW-0812">Transmembrane</keyword>
<protein>
    <submittedName>
        <fullName evidence="8">CYFA0S04e05182g1_1</fullName>
    </submittedName>
</protein>
<evidence type="ECO:0000313" key="8">
    <source>
        <dbReference type="EMBL" id="CDR40174.1"/>
    </source>
</evidence>
<dbReference type="InterPro" id="IPR045225">
    <property type="entry name" value="Uracil/uridine/allantoin_perm"/>
</dbReference>
<dbReference type="GO" id="GO:0005886">
    <property type="term" value="C:plasma membrane"/>
    <property type="evidence" value="ECO:0007669"/>
    <property type="project" value="TreeGrafter"/>
</dbReference>
<dbReference type="PANTHER" id="PTHR30618:SF15">
    <property type="entry name" value="NICOTINAMIDE RIBOSIDE TRANSPORTER 1-RELATED"/>
    <property type="match status" value="1"/>
</dbReference>
<keyword evidence="4 7" id="KW-1133">Transmembrane helix</keyword>
<dbReference type="OrthoDB" id="2018619at2759"/>
<feature type="transmembrane region" description="Helical" evidence="7">
    <location>
        <begin position="476"/>
        <end position="496"/>
    </location>
</feature>
<feature type="transmembrane region" description="Helical" evidence="7">
    <location>
        <begin position="193"/>
        <end position="214"/>
    </location>
</feature>
<evidence type="ECO:0000256" key="6">
    <source>
        <dbReference type="SAM" id="MobiDB-lite"/>
    </source>
</evidence>
<dbReference type="AlphaFoldDB" id="A0A061ARI6"/>
<dbReference type="PANTHER" id="PTHR30618">
    <property type="entry name" value="NCS1 FAMILY PURINE/PYRIMIDINE TRANSPORTER"/>
    <property type="match status" value="1"/>
</dbReference>
<dbReference type="PhylomeDB" id="A0A061ARI6"/>
<feature type="region of interest" description="Disordered" evidence="6">
    <location>
        <begin position="549"/>
        <end position="579"/>
    </location>
</feature>